<sequence length="224" mass="23343">MNLRPLMLVGALWWATPAAHAQFVGDVFAKAPSVSGVSGSDVTVEVQLFSGANVFGASIVDVSYVPGELAVKEVALSAADGSRRTVAARKLDGRVEIGTVSLDATANPIGTVTLAHITFTVLAQPGRVVTYRMTPREMLMQDERRYASTRGAAGEIAVVNTLTGTRVARTASAALPVVADASSLSRAAEVRPRGGAVQLVTPTLVNGQIVPQTVQVVPPRRGTE</sequence>
<feature type="signal peptide" evidence="1">
    <location>
        <begin position="1"/>
        <end position="21"/>
    </location>
</feature>
<reference evidence="2" key="1">
    <citation type="submission" date="2022-05" db="EMBL/GenBank/DDBJ databases">
        <title>An RpoN-dependent PEP-CTERM gene is involved in floc formation of an Aquincola tertiaricarbonis strain.</title>
        <authorList>
            <person name="Qiu D."/>
            <person name="Xia M."/>
        </authorList>
    </citation>
    <scope>NUCLEOTIDE SEQUENCE</scope>
    <source>
        <strain evidence="2">RN12</strain>
    </source>
</reference>
<proteinExistence type="predicted"/>
<evidence type="ECO:0000313" key="2">
    <source>
        <dbReference type="EMBL" id="URI06852.1"/>
    </source>
</evidence>
<dbReference type="EMBL" id="CP097635">
    <property type="protein sequence ID" value="URI06852.1"/>
    <property type="molecule type" value="Genomic_DNA"/>
</dbReference>
<name>A0ABY4S4P9_AQUTE</name>
<organism evidence="2 3">
    <name type="scientific">Aquincola tertiaricarbonis</name>
    <dbReference type="NCBI Taxonomy" id="391953"/>
    <lineage>
        <taxon>Bacteria</taxon>
        <taxon>Pseudomonadati</taxon>
        <taxon>Pseudomonadota</taxon>
        <taxon>Betaproteobacteria</taxon>
        <taxon>Burkholderiales</taxon>
        <taxon>Sphaerotilaceae</taxon>
        <taxon>Aquincola</taxon>
    </lineage>
</organism>
<gene>
    <name evidence="2" type="ORF">MW290_13230</name>
</gene>
<evidence type="ECO:0000313" key="3">
    <source>
        <dbReference type="Proteomes" id="UP001056201"/>
    </source>
</evidence>
<keyword evidence="1" id="KW-0732">Signal</keyword>
<dbReference type="Proteomes" id="UP001056201">
    <property type="component" value="Chromosome 1"/>
</dbReference>
<evidence type="ECO:0000256" key="1">
    <source>
        <dbReference type="SAM" id="SignalP"/>
    </source>
</evidence>
<protein>
    <submittedName>
        <fullName evidence="2">Cohesin domain-containing protein</fullName>
    </submittedName>
</protein>
<keyword evidence="3" id="KW-1185">Reference proteome</keyword>
<accession>A0ABY4S4P9</accession>
<dbReference type="RefSeq" id="WP_250195115.1">
    <property type="nucleotide sequence ID" value="NZ_CP097635.1"/>
</dbReference>
<dbReference type="CDD" id="cd08547">
    <property type="entry name" value="Type_II_cohesin"/>
    <property type="match status" value="1"/>
</dbReference>
<dbReference type="Gene3D" id="2.60.40.680">
    <property type="match status" value="1"/>
</dbReference>
<feature type="chain" id="PRO_5045503985" evidence="1">
    <location>
        <begin position="22"/>
        <end position="224"/>
    </location>
</feature>